<dbReference type="EMBL" id="JACHLE010000002">
    <property type="protein sequence ID" value="MBB4806758.1"/>
    <property type="molecule type" value="Genomic_DNA"/>
</dbReference>
<sequence length="34" mass="4012">MIIIVKNYKPALDFALIIRGLEAFHKALINYFKF</sequence>
<comment type="caution">
    <text evidence="1">The sequence shown here is derived from an EMBL/GenBank/DDBJ whole genome shotgun (WGS) entry which is preliminary data.</text>
</comment>
<evidence type="ECO:0000313" key="1">
    <source>
        <dbReference type="EMBL" id="MBB4806758.1"/>
    </source>
</evidence>
<organism evidence="1 2">
    <name type="scientific">Chryseobacterium defluvii</name>
    <dbReference type="NCBI Taxonomy" id="160396"/>
    <lineage>
        <taxon>Bacteria</taxon>
        <taxon>Pseudomonadati</taxon>
        <taxon>Bacteroidota</taxon>
        <taxon>Flavobacteriia</taxon>
        <taxon>Flavobacteriales</taxon>
        <taxon>Weeksellaceae</taxon>
        <taxon>Chryseobacterium group</taxon>
        <taxon>Chryseobacterium</taxon>
    </lineage>
</organism>
<gene>
    <name evidence="1" type="ORF">HNP38_002054</name>
</gene>
<evidence type="ECO:0000313" key="2">
    <source>
        <dbReference type="Proteomes" id="UP000592180"/>
    </source>
</evidence>
<protein>
    <submittedName>
        <fullName evidence="1">Uncharacterized protein</fullName>
    </submittedName>
</protein>
<accession>A0A840KFF7</accession>
<proteinExistence type="predicted"/>
<name>A0A840KFF7_9FLAO</name>
<keyword evidence="2" id="KW-1185">Reference proteome</keyword>
<dbReference type="Proteomes" id="UP000592180">
    <property type="component" value="Unassembled WGS sequence"/>
</dbReference>
<dbReference type="AlphaFoldDB" id="A0A840KFF7"/>
<reference evidence="1 2" key="1">
    <citation type="submission" date="2020-08" db="EMBL/GenBank/DDBJ databases">
        <title>Functional genomics of gut bacteria from endangered species of beetles.</title>
        <authorList>
            <person name="Carlos-Shanley C."/>
        </authorList>
    </citation>
    <scope>NUCLEOTIDE SEQUENCE [LARGE SCALE GENOMIC DNA]</scope>
    <source>
        <strain evidence="1 2">S00151</strain>
    </source>
</reference>